<sequence>MPFGQSSVNAPPTADAVAAARWAGREGVSTSQLRNACPASDAQTALDQLEKAHPDCQRAVVVVTPERTKSKLGTSIAGRTIRLVRRQKDNTAPLYAVAPSSEAWPELWRKDAAEAARLLEDESDAGIAFREARAARIRCDVQISSKTDWADPTGEKAAKAEAEAKAEREAAEARRKKSSALPIGFGSKKKGHAALFGGSKKTSSSKKKKPAPVVNKKKRRIVESDDDDDEEDGDSVEVASPEEDERPPMEEARRGVPSTPSQRRQLDSVAHRSRPPQEEEAPPPPKEEAKPGMKLVEKTYVDPNGYFCTQQVWVKDESAATKMEISAPKAKPAAPKPKGLPKPKPAPKKKLKKGQTSLSSFFAKK</sequence>
<accession>A0A8J2WX15</accession>
<evidence type="ECO:0000313" key="3">
    <source>
        <dbReference type="Proteomes" id="UP000789595"/>
    </source>
</evidence>
<feature type="compositionally biased region" description="Basic residues" evidence="1">
    <location>
        <begin position="339"/>
        <end position="353"/>
    </location>
</feature>
<comment type="caution">
    <text evidence="2">The sequence shown here is derived from an EMBL/GenBank/DDBJ whole genome shotgun (WGS) entry which is preliminary data.</text>
</comment>
<keyword evidence="3" id="KW-1185">Reference proteome</keyword>
<feature type="compositionally biased region" description="Basic and acidic residues" evidence="1">
    <location>
        <begin position="153"/>
        <end position="173"/>
    </location>
</feature>
<dbReference type="Proteomes" id="UP000789595">
    <property type="component" value="Unassembled WGS sequence"/>
</dbReference>
<proteinExistence type="predicted"/>
<dbReference type="AlphaFoldDB" id="A0A8J2WX15"/>
<feature type="compositionally biased region" description="Polar residues" evidence="1">
    <location>
        <begin position="355"/>
        <end position="365"/>
    </location>
</feature>
<reference evidence="2" key="1">
    <citation type="submission" date="2021-11" db="EMBL/GenBank/DDBJ databases">
        <authorList>
            <consortium name="Genoscope - CEA"/>
            <person name="William W."/>
        </authorList>
    </citation>
    <scope>NUCLEOTIDE SEQUENCE</scope>
</reference>
<organism evidence="2 3">
    <name type="scientific">Pelagomonas calceolata</name>
    <dbReference type="NCBI Taxonomy" id="35677"/>
    <lineage>
        <taxon>Eukaryota</taxon>
        <taxon>Sar</taxon>
        <taxon>Stramenopiles</taxon>
        <taxon>Ochrophyta</taxon>
        <taxon>Pelagophyceae</taxon>
        <taxon>Pelagomonadales</taxon>
        <taxon>Pelagomonadaceae</taxon>
        <taxon>Pelagomonas</taxon>
    </lineage>
</organism>
<name>A0A8J2WX15_9STRA</name>
<feature type="compositionally biased region" description="Basic residues" evidence="1">
    <location>
        <begin position="203"/>
        <end position="220"/>
    </location>
</feature>
<feature type="region of interest" description="Disordered" evidence="1">
    <location>
        <begin position="324"/>
        <end position="365"/>
    </location>
</feature>
<evidence type="ECO:0000256" key="1">
    <source>
        <dbReference type="SAM" id="MobiDB-lite"/>
    </source>
</evidence>
<evidence type="ECO:0000313" key="2">
    <source>
        <dbReference type="EMBL" id="CAH0370914.1"/>
    </source>
</evidence>
<evidence type="ECO:0008006" key="4">
    <source>
        <dbReference type="Google" id="ProtNLM"/>
    </source>
</evidence>
<feature type="region of interest" description="Disordered" evidence="1">
    <location>
        <begin position="147"/>
        <end position="296"/>
    </location>
</feature>
<protein>
    <recommendedName>
        <fullName evidence="4">DNA polymerase delta subunit 3</fullName>
    </recommendedName>
</protein>
<feature type="compositionally biased region" description="Basic and acidic residues" evidence="1">
    <location>
        <begin position="285"/>
        <end position="296"/>
    </location>
</feature>
<feature type="compositionally biased region" description="Acidic residues" evidence="1">
    <location>
        <begin position="224"/>
        <end position="245"/>
    </location>
</feature>
<dbReference type="EMBL" id="CAKKNE010000003">
    <property type="protein sequence ID" value="CAH0370914.1"/>
    <property type="molecule type" value="Genomic_DNA"/>
</dbReference>
<gene>
    <name evidence="2" type="ORF">PECAL_3P08270</name>
</gene>